<dbReference type="InterPro" id="IPR029062">
    <property type="entry name" value="Class_I_gatase-like"/>
</dbReference>
<name>I4EE74_9BACT</name>
<comment type="caution">
    <text evidence="1">The sequence shown here is derived from an EMBL/GenBank/DDBJ whole genome shotgun (WGS) entry which is preliminary data.</text>
</comment>
<keyword evidence="2" id="KW-1185">Reference proteome</keyword>
<accession>I4EE74</accession>
<reference evidence="1 2" key="1">
    <citation type="journal article" date="2012" name="ISME J.">
        <title>Nitrification expanded: discovery, physiology and genomics of a nitrite-oxidizing bacterium from the phylum Chloroflexi.</title>
        <authorList>
            <person name="Sorokin D.Y."/>
            <person name="Lucker S."/>
            <person name="Vejmelkova D."/>
            <person name="Kostrikina N.A."/>
            <person name="Kleerebezem R."/>
            <person name="Rijpstra W.I."/>
            <person name="Damste J.S."/>
            <person name="Le Paslier D."/>
            <person name="Muyzer G."/>
            <person name="Wagner M."/>
            <person name="van Loosdrecht M.C."/>
            <person name="Daims H."/>
        </authorList>
    </citation>
    <scope>NUCLEOTIDE SEQUENCE [LARGE SCALE GENOMIC DNA]</scope>
    <source>
        <strain evidence="2">none</strain>
    </source>
</reference>
<dbReference type="SUPFAM" id="SSF52317">
    <property type="entry name" value="Class I glutamine amidotransferase-like"/>
    <property type="match status" value="1"/>
</dbReference>
<dbReference type="Proteomes" id="UP000004221">
    <property type="component" value="Unassembled WGS sequence"/>
</dbReference>
<evidence type="ECO:0000313" key="2">
    <source>
        <dbReference type="Proteomes" id="UP000004221"/>
    </source>
</evidence>
<dbReference type="AlphaFoldDB" id="I4EE74"/>
<dbReference type="EMBL" id="CAGS01000085">
    <property type="protein sequence ID" value="CCF82986.1"/>
    <property type="molecule type" value="Genomic_DNA"/>
</dbReference>
<gene>
    <name evidence="1" type="ORF">NITHO_1750001</name>
</gene>
<protein>
    <recommendedName>
        <fullName evidence="3">Peptidase M14 carboxypeptidase A domain-containing protein</fullName>
    </recommendedName>
</protein>
<evidence type="ECO:0000313" key="1">
    <source>
        <dbReference type="EMBL" id="CCF82986.1"/>
    </source>
</evidence>
<proteinExistence type="predicted"/>
<organism evidence="1 2">
    <name type="scientific">Nitrolancea hollandica Lb</name>
    <dbReference type="NCBI Taxonomy" id="1129897"/>
    <lineage>
        <taxon>Bacteria</taxon>
        <taxon>Pseudomonadati</taxon>
        <taxon>Thermomicrobiota</taxon>
        <taxon>Thermomicrobia</taxon>
        <taxon>Sphaerobacterales</taxon>
        <taxon>Sphaerobacterineae</taxon>
        <taxon>Sphaerobacteraceae</taxon>
        <taxon>Nitrolancea</taxon>
    </lineage>
</organism>
<sequence>MLQVLQTGGVEIHRARRPFSASAVEYPSGTYVIRLAQPFGAFAKTLLEVQRYPDLRQYPGGPPKPPYDITAHTLPLYMGLQAVQADTSFTTDLELVDQVAMPPGEVSGTGTPGYLLGCEGNAAIRAVNQLLAAGAGIWRSAEPFQTTGHDWPTGTFLVSGIERARLEQIARETHTRFEGLDGRPDILLRRVRPPRIGLYRSWRPTAIDEGWTRFVLERYDFPFETLRDSDLRQGKLRARVDVIILPHQLAREIIEGNDHREYPEEYSGGIGELGAAQLRRFVEAGGTVIALDAACEVAVKHLYLPVFNAVEGLPASSFYSPGSLLRLLIDSQHPIGYGFEREAAGLFTGGPAFEMMTTGQAVARYPLSNQLLSGWILGATHIAGKAALVDIPVGNGRAILFGFRPQFRAQTRGTYRLLFNAIYYATLGPPERARQIWPAGR</sequence>
<evidence type="ECO:0008006" key="3">
    <source>
        <dbReference type="Google" id="ProtNLM"/>
    </source>
</evidence>